<gene>
    <name evidence="1" type="ORF">RclHR1_12470006</name>
</gene>
<organism evidence="1 2">
    <name type="scientific">Rhizophagus clarus</name>
    <dbReference type="NCBI Taxonomy" id="94130"/>
    <lineage>
        <taxon>Eukaryota</taxon>
        <taxon>Fungi</taxon>
        <taxon>Fungi incertae sedis</taxon>
        <taxon>Mucoromycota</taxon>
        <taxon>Glomeromycotina</taxon>
        <taxon>Glomeromycetes</taxon>
        <taxon>Glomerales</taxon>
        <taxon>Glomeraceae</taxon>
        <taxon>Rhizophagus</taxon>
    </lineage>
</organism>
<protein>
    <submittedName>
        <fullName evidence="1">Uncharacterized protein</fullName>
    </submittedName>
</protein>
<accession>A0A2Z6Q8Z1</accession>
<sequence>MTSKSSVTSFYLVFSQISSLDLDNQFFDVRDHFFLRLFKRDILTASSLCRILIVDTHVEFGSNETVLTTQLLTVYSSALWMQNLTRMIFDEPPIFECVDLMVCFFNVRIWRTVVLQLSERKIWQE</sequence>
<dbReference type="Proteomes" id="UP000247702">
    <property type="component" value="Unassembled WGS sequence"/>
</dbReference>
<comment type="caution">
    <text evidence="1">The sequence shown here is derived from an EMBL/GenBank/DDBJ whole genome shotgun (WGS) entry which is preliminary data.</text>
</comment>
<name>A0A2Z6Q8Z1_9GLOM</name>
<evidence type="ECO:0000313" key="2">
    <source>
        <dbReference type="Proteomes" id="UP000247702"/>
    </source>
</evidence>
<proteinExistence type="predicted"/>
<reference evidence="1 2" key="1">
    <citation type="submission" date="2017-11" db="EMBL/GenBank/DDBJ databases">
        <title>The genome of Rhizophagus clarus HR1 reveals common genetic basis of auxotrophy among arbuscular mycorrhizal fungi.</title>
        <authorList>
            <person name="Kobayashi Y."/>
        </authorList>
    </citation>
    <scope>NUCLEOTIDE SEQUENCE [LARGE SCALE GENOMIC DNA]</scope>
    <source>
        <strain evidence="1 2">HR1</strain>
    </source>
</reference>
<keyword evidence="2" id="KW-1185">Reference proteome</keyword>
<evidence type="ECO:0000313" key="1">
    <source>
        <dbReference type="EMBL" id="GBB86025.1"/>
    </source>
</evidence>
<dbReference type="AlphaFoldDB" id="A0A2Z6Q8Z1"/>
<dbReference type="EMBL" id="BEXD01000277">
    <property type="protein sequence ID" value="GBB86025.1"/>
    <property type="molecule type" value="Genomic_DNA"/>
</dbReference>